<reference evidence="2 3" key="1">
    <citation type="submission" date="2018-06" db="EMBL/GenBank/DDBJ databases">
        <title>Genomic Encyclopedia of Type Strains, Phase IV (KMG-IV): sequencing the most valuable type-strain genomes for metagenomic binning, comparative biology and taxonomic classification.</title>
        <authorList>
            <person name="Goeker M."/>
        </authorList>
    </citation>
    <scope>NUCLEOTIDE SEQUENCE [LARGE SCALE GENOMIC DNA]</scope>
    <source>
        <strain evidence="2 3">DSM 24032</strain>
    </source>
</reference>
<gene>
    <name evidence="2" type="ORF">DFR28_10573</name>
</gene>
<organism evidence="2 3">
    <name type="scientific">Arenicella xantha</name>
    <dbReference type="NCBI Taxonomy" id="644221"/>
    <lineage>
        <taxon>Bacteria</taxon>
        <taxon>Pseudomonadati</taxon>
        <taxon>Pseudomonadota</taxon>
        <taxon>Gammaproteobacteria</taxon>
        <taxon>Arenicellales</taxon>
        <taxon>Arenicellaceae</taxon>
        <taxon>Arenicella</taxon>
    </lineage>
</organism>
<evidence type="ECO:0000259" key="1">
    <source>
        <dbReference type="Pfam" id="PF12708"/>
    </source>
</evidence>
<dbReference type="Pfam" id="PF12708">
    <property type="entry name" value="Pect-lyase_RHGA_epim"/>
    <property type="match status" value="1"/>
</dbReference>
<dbReference type="RefSeq" id="WP_113955336.1">
    <property type="nucleotide sequence ID" value="NZ_QNRT01000005.1"/>
</dbReference>
<comment type="caution">
    <text evidence="2">The sequence shown here is derived from an EMBL/GenBank/DDBJ whole genome shotgun (WGS) entry which is preliminary data.</text>
</comment>
<dbReference type="OrthoDB" id="191551at2"/>
<dbReference type="SUPFAM" id="SSF51126">
    <property type="entry name" value="Pectin lyase-like"/>
    <property type="match status" value="1"/>
</dbReference>
<feature type="domain" description="Rhamnogalacturonase A/B/Epimerase-like pectate lyase" evidence="1">
    <location>
        <begin position="44"/>
        <end position="225"/>
    </location>
</feature>
<keyword evidence="2" id="KW-0456">Lyase</keyword>
<proteinExistence type="predicted"/>
<dbReference type="EMBL" id="QNRT01000005">
    <property type="protein sequence ID" value="RBP48735.1"/>
    <property type="molecule type" value="Genomic_DNA"/>
</dbReference>
<evidence type="ECO:0000313" key="3">
    <source>
        <dbReference type="Proteomes" id="UP000253083"/>
    </source>
</evidence>
<dbReference type="InterPro" id="IPR012334">
    <property type="entry name" value="Pectin_lyas_fold"/>
</dbReference>
<dbReference type="Proteomes" id="UP000253083">
    <property type="component" value="Unassembled WGS sequence"/>
</dbReference>
<protein>
    <submittedName>
        <fullName evidence="2">Pectate lyase-like protein</fullName>
    </submittedName>
</protein>
<dbReference type="Gene3D" id="2.160.20.10">
    <property type="entry name" value="Single-stranded right-handed beta-helix, Pectin lyase-like"/>
    <property type="match status" value="1"/>
</dbReference>
<dbReference type="InParanoid" id="A0A395JH11"/>
<sequence length="326" mass="33732">MDILKRSLLFLITAAFLLTTLLVDAHNKVVVIPLGTDIDSVHNVITVAPKGGDFTQVQAAIDSIDDASKSNPYIVFIAPGEYSLQRTLIPKSYVSLVGSGQGVTTLFGQRASSAGPSCGGRAMVTINEFYTYRISDLSLVHRAVGNESVVGICNSDLTGGGVILKNVALSVTMGINNTGIYSAGGSVSVTDSSITIGGRPNSVNNIGIFGTAGGTAVGLYNSTVTVYGDNNAYAIFADDLSANPQLTVSYYVRNTSLVGDVVVKSGAFNSVEVVNSDLYDVNNTGSGTFKAYHSIIRGTVSDPGTATCLATTSDTAELNNSCVAAP</sequence>
<keyword evidence="3" id="KW-1185">Reference proteome</keyword>
<evidence type="ECO:0000313" key="2">
    <source>
        <dbReference type="EMBL" id="RBP48735.1"/>
    </source>
</evidence>
<name>A0A395JH11_9GAMM</name>
<dbReference type="AlphaFoldDB" id="A0A395JH11"/>
<accession>A0A395JH11</accession>
<dbReference type="GO" id="GO:0016829">
    <property type="term" value="F:lyase activity"/>
    <property type="evidence" value="ECO:0007669"/>
    <property type="project" value="UniProtKB-KW"/>
</dbReference>
<dbReference type="InterPro" id="IPR024535">
    <property type="entry name" value="RHGA/B-epi-like_pectate_lyase"/>
</dbReference>
<dbReference type="InterPro" id="IPR011050">
    <property type="entry name" value="Pectin_lyase_fold/virulence"/>
</dbReference>